<dbReference type="Proteomes" id="UP001212997">
    <property type="component" value="Unassembled WGS sequence"/>
</dbReference>
<reference evidence="10" key="1">
    <citation type="submission" date="2022-07" db="EMBL/GenBank/DDBJ databases">
        <title>Genome Sequence of Physisporinus lineatus.</title>
        <authorList>
            <person name="Buettner E."/>
        </authorList>
    </citation>
    <scope>NUCLEOTIDE SEQUENCE</scope>
    <source>
        <strain evidence="10">VT162</strain>
    </source>
</reference>
<dbReference type="PRINTS" id="PR00385">
    <property type="entry name" value="P450"/>
</dbReference>
<comment type="caution">
    <text evidence="10">The sequence shown here is derived from an EMBL/GenBank/DDBJ whole genome shotgun (WGS) entry which is preliminary data.</text>
</comment>
<evidence type="ECO:0000256" key="3">
    <source>
        <dbReference type="ARBA" id="ARBA00010617"/>
    </source>
</evidence>
<evidence type="ECO:0000256" key="2">
    <source>
        <dbReference type="ARBA" id="ARBA00005179"/>
    </source>
</evidence>
<organism evidence="10 11">
    <name type="scientific">Meripilus lineatus</name>
    <dbReference type="NCBI Taxonomy" id="2056292"/>
    <lineage>
        <taxon>Eukaryota</taxon>
        <taxon>Fungi</taxon>
        <taxon>Dikarya</taxon>
        <taxon>Basidiomycota</taxon>
        <taxon>Agaricomycotina</taxon>
        <taxon>Agaricomycetes</taxon>
        <taxon>Polyporales</taxon>
        <taxon>Meripilaceae</taxon>
        <taxon>Meripilus</taxon>
    </lineage>
</organism>
<dbReference type="InterPro" id="IPR036396">
    <property type="entry name" value="Cyt_P450_sf"/>
</dbReference>
<name>A0AAD5YG57_9APHY</name>
<keyword evidence="4 9" id="KW-0349">Heme</keyword>
<evidence type="ECO:0000256" key="6">
    <source>
        <dbReference type="ARBA" id="ARBA00023002"/>
    </source>
</evidence>
<evidence type="ECO:0000256" key="7">
    <source>
        <dbReference type="ARBA" id="ARBA00023004"/>
    </source>
</evidence>
<dbReference type="SUPFAM" id="SSF48264">
    <property type="entry name" value="Cytochrome P450"/>
    <property type="match status" value="1"/>
</dbReference>
<evidence type="ECO:0000313" key="10">
    <source>
        <dbReference type="EMBL" id="KAJ3480224.1"/>
    </source>
</evidence>
<dbReference type="EMBL" id="JANAWD010000387">
    <property type="protein sequence ID" value="KAJ3480224.1"/>
    <property type="molecule type" value="Genomic_DNA"/>
</dbReference>
<comment type="cofactor">
    <cofactor evidence="1 9">
        <name>heme</name>
        <dbReference type="ChEBI" id="CHEBI:30413"/>
    </cofactor>
</comment>
<keyword evidence="8" id="KW-0503">Monooxygenase</keyword>
<protein>
    <recommendedName>
        <fullName evidence="12">Cytochrome P450</fullName>
    </recommendedName>
</protein>
<dbReference type="PANTHER" id="PTHR24305:SF166">
    <property type="entry name" value="CYTOCHROME P450 12A4, MITOCHONDRIAL-RELATED"/>
    <property type="match status" value="1"/>
</dbReference>
<evidence type="ECO:0000256" key="1">
    <source>
        <dbReference type="ARBA" id="ARBA00001971"/>
    </source>
</evidence>
<dbReference type="PANTHER" id="PTHR24305">
    <property type="entry name" value="CYTOCHROME P450"/>
    <property type="match status" value="1"/>
</dbReference>
<keyword evidence="11" id="KW-1185">Reference proteome</keyword>
<sequence length="518" mass="57547">MPIPWTAVLFLAFLYLAYNALPTLLAPLLTPLRRLPGPSSPNWFWGHLREFRGDAGTLAQSWIAKYGHVLRFKLILNLDRLLTTDTKALNHILTHSADYQKPAQTRVALSGIFGEGLLFAEGGNAVLNILRDLWQSSISRHGGAATQVDILAGLNQMTLDVIGLAGFGYDFDALNPSGEMNPLRSALNEILNPAAQSSPLVLIQTFIPFFRRIPTERRKKIEAARKSMLQIGAELLAKKRTALLAASESKEQGVISEDNVDVSGRDLLTLLIKANIAKDLPESQRLSDDEVIAQIPTFFVAGHETTASAVTWCLFALSVDVNIQHKLREELRAVETETPSMDELMALPYLDCVLRETLRLYPPVAYTARQAMKDDLIPLNKPYTDTHGEVQDAIRIRAGDQIMICIAAINQMKEIWGDDADEFKPERWYNPPAGASSIPGVWGNVLSFLGGPRACIGYRFSLVEFKALMFTLLRAFEFDLAVPKEDVTKRSLIVTKPVIKSLGENGNQMPMFVRPARR</sequence>
<evidence type="ECO:0000256" key="5">
    <source>
        <dbReference type="ARBA" id="ARBA00022723"/>
    </source>
</evidence>
<comment type="similarity">
    <text evidence="3">Belongs to the cytochrome P450 family.</text>
</comment>
<dbReference type="GO" id="GO:0016705">
    <property type="term" value="F:oxidoreductase activity, acting on paired donors, with incorporation or reduction of molecular oxygen"/>
    <property type="evidence" value="ECO:0007669"/>
    <property type="project" value="InterPro"/>
</dbReference>
<dbReference type="InterPro" id="IPR002403">
    <property type="entry name" value="Cyt_P450_E_grp-IV"/>
</dbReference>
<dbReference type="Pfam" id="PF00067">
    <property type="entry name" value="p450"/>
    <property type="match status" value="1"/>
</dbReference>
<feature type="binding site" description="axial binding residue" evidence="9">
    <location>
        <position position="455"/>
    </location>
    <ligand>
        <name>heme</name>
        <dbReference type="ChEBI" id="CHEBI:30413"/>
    </ligand>
    <ligandPart>
        <name>Fe</name>
        <dbReference type="ChEBI" id="CHEBI:18248"/>
    </ligandPart>
</feature>
<evidence type="ECO:0008006" key="12">
    <source>
        <dbReference type="Google" id="ProtNLM"/>
    </source>
</evidence>
<accession>A0AAD5YG57</accession>
<dbReference type="InterPro" id="IPR001128">
    <property type="entry name" value="Cyt_P450"/>
</dbReference>
<dbReference type="GO" id="GO:0005506">
    <property type="term" value="F:iron ion binding"/>
    <property type="evidence" value="ECO:0007669"/>
    <property type="project" value="InterPro"/>
</dbReference>
<dbReference type="AlphaFoldDB" id="A0AAD5YG57"/>
<dbReference type="Gene3D" id="1.10.630.10">
    <property type="entry name" value="Cytochrome P450"/>
    <property type="match status" value="1"/>
</dbReference>
<keyword evidence="5 9" id="KW-0479">Metal-binding</keyword>
<dbReference type="CDD" id="cd11069">
    <property type="entry name" value="CYP_FUM15-like"/>
    <property type="match status" value="1"/>
</dbReference>
<comment type="pathway">
    <text evidence="2">Secondary metabolite biosynthesis.</text>
</comment>
<dbReference type="InterPro" id="IPR050121">
    <property type="entry name" value="Cytochrome_P450_monoxygenase"/>
</dbReference>
<keyword evidence="7 9" id="KW-0408">Iron</keyword>
<evidence type="ECO:0000256" key="8">
    <source>
        <dbReference type="ARBA" id="ARBA00023033"/>
    </source>
</evidence>
<keyword evidence="6" id="KW-0560">Oxidoreductase</keyword>
<dbReference type="GO" id="GO:0004497">
    <property type="term" value="F:monooxygenase activity"/>
    <property type="evidence" value="ECO:0007669"/>
    <property type="project" value="UniProtKB-KW"/>
</dbReference>
<evidence type="ECO:0000256" key="9">
    <source>
        <dbReference type="PIRSR" id="PIRSR602403-1"/>
    </source>
</evidence>
<dbReference type="PRINTS" id="PR00465">
    <property type="entry name" value="EP450IV"/>
</dbReference>
<proteinExistence type="inferred from homology"/>
<evidence type="ECO:0000313" key="11">
    <source>
        <dbReference type="Proteomes" id="UP001212997"/>
    </source>
</evidence>
<gene>
    <name evidence="10" type="ORF">NLI96_g8503</name>
</gene>
<evidence type="ECO:0000256" key="4">
    <source>
        <dbReference type="ARBA" id="ARBA00022617"/>
    </source>
</evidence>
<dbReference type="GO" id="GO:0020037">
    <property type="term" value="F:heme binding"/>
    <property type="evidence" value="ECO:0007669"/>
    <property type="project" value="InterPro"/>
</dbReference>